<dbReference type="Proteomes" id="UP000053766">
    <property type="component" value="Unassembled WGS sequence"/>
</dbReference>
<protein>
    <submittedName>
        <fullName evidence="2">Uncharacterized protein</fullName>
    </submittedName>
</protein>
<sequence length="104" mass="11837">MAFLTLLIIAFICLVFLCWLSLQSNNDNGRYSASISSSQQDDTMIFSDPTTVKDLPVYDPDDELEITQEDSYRLSLEELFSTLFDKEKSSGSFEKEDDQSVNTE</sequence>
<dbReference type="AlphaFoldDB" id="A0A0D8X792"/>
<feature type="signal peptide" evidence="1">
    <location>
        <begin position="1"/>
        <end position="23"/>
    </location>
</feature>
<evidence type="ECO:0000313" key="2">
    <source>
        <dbReference type="EMBL" id="KJH40388.1"/>
    </source>
</evidence>
<name>A0A0D8X792_DICVI</name>
<organism evidence="2 3">
    <name type="scientific">Dictyocaulus viviparus</name>
    <name type="common">Bovine lungworm</name>
    <dbReference type="NCBI Taxonomy" id="29172"/>
    <lineage>
        <taxon>Eukaryota</taxon>
        <taxon>Metazoa</taxon>
        <taxon>Ecdysozoa</taxon>
        <taxon>Nematoda</taxon>
        <taxon>Chromadorea</taxon>
        <taxon>Rhabditida</taxon>
        <taxon>Rhabditina</taxon>
        <taxon>Rhabditomorpha</taxon>
        <taxon>Strongyloidea</taxon>
        <taxon>Metastrongylidae</taxon>
        <taxon>Dictyocaulus</taxon>
    </lineage>
</organism>
<accession>A0A0D8X792</accession>
<feature type="chain" id="PRO_5002335559" evidence="1">
    <location>
        <begin position="24"/>
        <end position="104"/>
    </location>
</feature>
<proteinExistence type="predicted"/>
<evidence type="ECO:0000313" key="3">
    <source>
        <dbReference type="Proteomes" id="UP000053766"/>
    </source>
</evidence>
<reference evidence="2 3" key="1">
    <citation type="submission" date="2013-11" db="EMBL/GenBank/DDBJ databases">
        <title>Draft genome of the bovine lungworm Dictyocaulus viviparus.</title>
        <authorList>
            <person name="Mitreva M."/>
        </authorList>
    </citation>
    <scope>NUCLEOTIDE SEQUENCE [LARGE SCALE GENOMIC DNA]</scope>
    <source>
        <strain evidence="2 3">HannoverDv2000</strain>
    </source>
</reference>
<dbReference type="EMBL" id="KN717269">
    <property type="protein sequence ID" value="KJH40388.1"/>
    <property type="molecule type" value="Genomic_DNA"/>
</dbReference>
<evidence type="ECO:0000256" key="1">
    <source>
        <dbReference type="SAM" id="SignalP"/>
    </source>
</evidence>
<keyword evidence="3" id="KW-1185">Reference proteome</keyword>
<reference evidence="3" key="2">
    <citation type="journal article" date="2016" name="Sci. Rep.">
        <title>Dictyocaulus viviparus genome, variome and transcriptome elucidate lungworm biology and support future intervention.</title>
        <authorList>
            <person name="McNulty S.N."/>
            <person name="Strube C."/>
            <person name="Rosa B.A."/>
            <person name="Martin J.C."/>
            <person name="Tyagi R."/>
            <person name="Choi Y.J."/>
            <person name="Wang Q."/>
            <person name="Hallsworth Pepin K."/>
            <person name="Zhang X."/>
            <person name="Ozersky P."/>
            <person name="Wilson R.K."/>
            <person name="Sternberg P.W."/>
            <person name="Gasser R.B."/>
            <person name="Mitreva M."/>
        </authorList>
    </citation>
    <scope>NUCLEOTIDE SEQUENCE [LARGE SCALE GENOMIC DNA]</scope>
    <source>
        <strain evidence="3">HannoverDv2000</strain>
    </source>
</reference>
<keyword evidence="1" id="KW-0732">Signal</keyword>
<gene>
    <name evidence="2" type="ORF">DICVIV_13661</name>
</gene>